<keyword evidence="1" id="KW-1185">Reference proteome</keyword>
<reference evidence="2" key="1">
    <citation type="submission" date="2022-11" db="UniProtKB">
        <authorList>
            <consortium name="WormBaseParasite"/>
        </authorList>
    </citation>
    <scope>IDENTIFICATION</scope>
</reference>
<name>A0A914V4D3_9BILA</name>
<evidence type="ECO:0000313" key="2">
    <source>
        <dbReference type="WBParaSite" id="PSAMB.scaffold1451size31365.g13375.t1"/>
    </source>
</evidence>
<organism evidence="1 2">
    <name type="scientific">Plectus sambesii</name>
    <dbReference type="NCBI Taxonomy" id="2011161"/>
    <lineage>
        <taxon>Eukaryota</taxon>
        <taxon>Metazoa</taxon>
        <taxon>Ecdysozoa</taxon>
        <taxon>Nematoda</taxon>
        <taxon>Chromadorea</taxon>
        <taxon>Plectida</taxon>
        <taxon>Plectina</taxon>
        <taxon>Plectoidea</taxon>
        <taxon>Plectidae</taxon>
        <taxon>Plectus</taxon>
    </lineage>
</organism>
<accession>A0A914V4D3</accession>
<dbReference type="WBParaSite" id="PSAMB.scaffold1451size31365.g13375.t1">
    <property type="protein sequence ID" value="PSAMB.scaffold1451size31365.g13375.t1"/>
    <property type="gene ID" value="PSAMB.scaffold1451size31365.g13375"/>
</dbReference>
<proteinExistence type="predicted"/>
<dbReference type="AlphaFoldDB" id="A0A914V4D3"/>
<sequence length="83" mass="9131">MNASTRNIVQRRWLDDVDLDRRDRCDRPTLPTDVIAAMEDAAGAGGDRRDNGQRLVAPMCVLVRAPGLVVRCAGDSKQPPDFP</sequence>
<evidence type="ECO:0000313" key="1">
    <source>
        <dbReference type="Proteomes" id="UP000887566"/>
    </source>
</evidence>
<dbReference type="Proteomes" id="UP000887566">
    <property type="component" value="Unplaced"/>
</dbReference>
<protein>
    <submittedName>
        <fullName evidence="2">Uncharacterized protein</fullName>
    </submittedName>
</protein>